<dbReference type="Pfam" id="PF10292">
    <property type="entry name" value="7TM_GPCR_Srab"/>
    <property type="match status" value="1"/>
</dbReference>
<dbReference type="GO" id="GO:0016020">
    <property type="term" value="C:membrane"/>
    <property type="evidence" value="ECO:0007669"/>
    <property type="project" value="UniProtKB-SubCell"/>
</dbReference>
<organism evidence="6 7">
    <name type="scientific">Pristionchus entomophagus</name>
    <dbReference type="NCBI Taxonomy" id="358040"/>
    <lineage>
        <taxon>Eukaryota</taxon>
        <taxon>Metazoa</taxon>
        <taxon>Ecdysozoa</taxon>
        <taxon>Nematoda</taxon>
        <taxon>Chromadorea</taxon>
        <taxon>Rhabditida</taxon>
        <taxon>Rhabditina</taxon>
        <taxon>Diplogasteromorpha</taxon>
        <taxon>Diplogasteroidea</taxon>
        <taxon>Neodiplogasteridae</taxon>
        <taxon>Pristionchus</taxon>
    </lineage>
</organism>
<feature type="transmembrane region" description="Helical" evidence="5">
    <location>
        <begin position="166"/>
        <end position="182"/>
    </location>
</feature>
<name>A0AAV5TX20_9BILA</name>
<keyword evidence="7" id="KW-1185">Reference proteome</keyword>
<proteinExistence type="predicted"/>
<dbReference type="InterPro" id="IPR019408">
    <property type="entry name" value="7TM_GPCR_serpentine_rcpt_Srab"/>
</dbReference>
<evidence type="ECO:0000256" key="5">
    <source>
        <dbReference type="SAM" id="Phobius"/>
    </source>
</evidence>
<reference evidence="6" key="1">
    <citation type="submission" date="2023-10" db="EMBL/GenBank/DDBJ databases">
        <title>Genome assembly of Pristionchus species.</title>
        <authorList>
            <person name="Yoshida K."/>
            <person name="Sommer R.J."/>
        </authorList>
    </citation>
    <scope>NUCLEOTIDE SEQUENCE</scope>
    <source>
        <strain evidence="6">RS0144</strain>
    </source>
</reference>
<evidence type="ECO:0000313" key="6">
    <source>
        <dbReference type="EMBL" id="GMS98642.1"/>
    </source>
</evidence>
<evidence type="ECO:0000256" key="4">
    <source>
        <dbReference type="ARBA" id="ARBA00023136"/>
    </source>
</evidence>
<evidence type="ECO:0008006" key="8">
    <source>
        <dbReference type="Google" id="ProtNLM"/>
    </source>
</evidence>
<comment type="subcellular location">
    <subcellularLocation>
        <location evidence="1">Membrane</location>
        <topology evidence="1">Multi-pass membrane protein</topology>
    </subcellularLocation>
</comment>
<evidence type="ECO:0000313" key="7">
    <source>
        <dbReference type="Proteomes" id="UP001432027"/>
    </source>
</evidence>
<keyword evidence="3 5" id="KW-1133">Transmembrane helix</keyword>
<dbReference type="InterPro" id="IPR053286">
    <property type="entry name" value="Nematode_rcpt-like_srab"/>
</dbReference>
<evidence type="ECO:0000256" key="2">
    <source>
        <dbReference type="ARBA" id="ARBA00022692"/>
    </source>
</evidence>
<protein>
    <recommendedName>
        <fullName evidence="8">G protein-coupled receptor</fullName>
    </recommendedName>
</protein>
<sequence>MFSLIIISIERFLATVFYKNYEQCPKWLGVWFGFAEILIPCVCLAIGTAYYDFSERFSYCSVVSSSNFDAVMQITYVFLASEFFALLLFHFSLFINWRRMKRRALMDPTGRYQITENFKTIATITPMIWCHFLIMIGSFAFFFAYFSFNPTFDPRIYPILEESSNQIYWHGVILPLIFFLVLR</sequence>
<feature type="transmembrane region" description="Helical" evidence="5">
    <location>
        <begin position="71"/>
        <end position="97"/>
    </location>
</feature>
<evidence type="ECO:0000256" key="3">
    <source>
        <dbReference type="ARBA" id="ARBA00022989"/>
    </source>
</evidence>
<gene>
    <name evidence="6" type="ORF">PENTCL1PPCAC_20817</name>
</gene>
<evidence type="ECO:0000256" key="1">
    <source>
        <dbReference type="ARBA" id="ARBA00004141"/>
    </source>
</evidence>
<dbReference type="PANTHER" id="PTHR46561">
    <property type="entry name" value="SERPENTINE RECEPTOR, CLASS AB (CLASS A-LIKE)-RELATED"/>
    <property type="match status" value="1"/>
</dbReference>
<feature type="transmembrane region" description="Helical" evidence="5">
    <location>
        <begin position="118"/>
        <end position="146"/>
    </location>
</feature>
<keyword evidence="2 5" id="KW-0812">Transmembrane</keyword>
<keyword evidence="4 5" id="KW-0472">Membrane</keyword>
<dbReference type="EMBL" id="BTSX01000005">
    <property type="protein sequence ID" value="GMS98642.1"/>
    <property type="molecule type" value="Genomic_DNA"/>
</dbReference>
<dbReference type="AlphaFoldDB" id="A0AAV5TX20"/>
<comment type="caution">
    <text evidence="6">The sequence shown here is derived from an EMBL/GenBank/DDBJ whole genome shotgun (WGS) entry which is preliminary data.</text>
</comment>
<accession>A0AAV5TX20</accession>
<dbReference type="Proteomes" id="UP001432027">
    <property type="component" value="Unassembled WGS sequence"/>
</dbReference>
<dbReference type="PANTHER" id="PTHR46561:SF11">
    <property type="entry name" value="SERPENTINE RECEPTOR CLASS ALPHA_BETA-14"/>
    <property type="match status" value="1"/>
</dbReference>
<feature type="non-terminal residue" evidence="6">
    <location>
        <position position="183"/>
    </location>
</feature>
<feature type="transmembrane region" description="Helical" evidence="5">
    <location>
        <begin position="28"/>
        <end position="51"/>
    </location>
</feature>